<protein>
    <submittedName>
        <fullName evidence="7">Putative amino acid transporter</fullName>
    </submittedName>
</protein>
<evidence type="ECO:0000256" key="3">
    <source>
        <dbReference type="ARBA" id="ARBA00022989"/>
    </source>
</evidence>
<accession>A0A1E1XMB7</accession>
<comment type="subcellular location">
    <subcellularLocation>
        <location evidence="1">Membrane</location>
        <topology evidence="1">Multi-pass membrane protein</topology>
    </subcellularLocation>
</comment>
<dbReference type="PANTHER" id="PTHR22950">
    <property type="entry name" value="AMINO ACID TRANSPORTER"/>
    <property type="match status" value="1"/>
</dbReference>
<feature type="transmembrane region" description="Helical" evidence="5">
    <location>
        <begin position="399"/>
        <end position="420"/>
    </location>
</feature>
<dbReference type="Pfam" id="PF01490">
    <property type="entry name" value="Aa_trans"/>
    <property type="match status" value="1"/>
</dbReference>
<organism evidence="7">
    <name type="scientific">Amblyomma sculptum</name>
    <name type="common">Tick</name>
    <dbReference type="NCBI Taxonomy" id="1581419"/>
    <lineage>
        <taxon>Eukaryota</taxon>
        <taxon>Metazoa</taxon>
        <taxon>Ecdysozoa</taxon>
        <taxon>Arthropoda</taxon>
        <taxon>Chelicerata</taxon>
        <taxon>Arachnida</taxon>
        <taxon>Acari</taxon>
        <taxon>Parasitiformes</taxon>
        <taxon>Ixodida</taxon>
        <taxon>Ixodoidea</taxon>
        <taxon>Ixodidae</taxon>
        <taxon>Amblyomminae</taxon>
        <taxon>Amblyomma</taxon>
    </lineage>
</organism>
<evidence type="ECO:0000313" key="7">
    <source>
        <dbReference type="EMBL" id="JAU00399.1"/>
    </source>
</evidence>
<evidence type="ECO:0000256" key="4">
    <source>
        <dbReference type="ARBA" id="ARBA00023136"/>
    </source>
</evidence>
<proteinExistence type="evidence at transcript level"/>
<evidence type="ECO:0000256" key="5">
    <source>
        <dbReference type="SAM" id="Phobius"/>
    </source>
</evidence>
<dbReference type="GO" id="GO:0016020">
    <property type="term" value="C:membrane"/>
    <property type="evidence" value="ECO:0007669"/>
    <property type="project" value="UniProtKB-SubCell"/>
</dbReference>
<dbReference type="GO" id="GO:0015179">
    <property type="term" value="F:L-amino acid transmembrane transporter activity"/>
    <property type="evidence" value="ECO:0007669"/>
    <property type="project" value="TreeGrafter"/>
</dbReference>
<reference evidence="7" key="1">
    <citation type="submission" date="2016-09" db="EMBL/GenBank/DDBJ databases">
        <authorList>
            <person name="Capua I."/>
            <person name="De Benedictis P."/>
            <person name="Joannis T."/>
            <person name="Lombin L.H."/>
            <person name="Cattoli G."/>
        </authorList>
    </citation>
    <scope>NUCLEOTIDE SEQUENCE</scope>
</reference>
<sequence>CDGGGTCWQKTKRIYKQQWKKTDPMLPAQSAMLGVTMTGAALAANLIGVGLVAAPYVYSRIGRIAIPAFVVFAILASFSATFLKSCCEILESRFEGYRRFHWYRQYPDIASRALGPAVGNVVGILRFLCAVGVEAVLIILTAECVTDWVNAFIQRAFHPYYPYHFRDTIFCGSVATIAAAFGGYTRPFGRHLRYWCAICILPFSVALLSVLLVGIKESVNRGIFDYLIERIRYARTHGDLTGLKFISGVPSYHWRALLESLGVLAFIYGGVYGFTSIRRDMKVAAKFSKAAGYGIAGNTVACLLVGTMGYVVFGGYLNGNVVLSLTAAANNLRLAADVLVIICTEQAYSIVNVILDEFDSPQENGQRVQGRRFLINASVTLPAGLLALGVPYLGPLMALVGALTLCPLVFVLPPIFFFKLCQESLMDHKMKLLFGSLTVCVGVLVIIGGTVAAITEIVDQSRLSQPTCCYSTFGFDKQFRLAPSPRI</sequence>
<evidence type="ECO:0000256" key="2">
    <source>
        <dbReference type="ARBA" id="ARBA00022692"/>
    </source>
</evidence>
<feature type="transmembrane region" description="Helical" evidence="5">
    <location>
        <begin position="64"/>
        <end position="83"/>
    </location>
</feature>
<name>A0A1E1XMB7_AMBSC</name>
<feature type="transmembrane region" description="Helical" evidence="5">
    <location>
        <begin position="334"/>
        <end position="353"/>
    </location>
</feature>
<feature type="transmembrane region" description="Helical" evidence="5">
    <location>
        <begin position="194"/>
        <end position="215"/>
    </location>
</feature>
<keyword evidence="3 5" id="KW-1133">Transmembrane helix</keyword>
<evidence type="ECO:0000256" key="1">
    <source>
        <dbReference type="ARBA" id="ARBA00004141"/>
    </source>
</evidence>
<feature type="non-terminal residue" evidence="7">
    <location>
        <position position="1"/>
    </location>
</feature>
<feature type="transmembrane region" description="Helical" evidence="5">
    <location>
        <begin position="295"/>
        <end position="314"/>
    </location>
</feature>
<feature type="domain" description="Amino acid transporter transmembrane" evidence="6">
    <location>
        <begin position="35"/>
        <end position="454"/>
    </location>
</feature>
<feature type="transmembrane region" description="Helical" evidence="5">
    <location>
        <begin position="31"/>
        <end position="58"/>
    </location>
</feature>
<dbReference type="EMBL" id="GFAA01003036">
    <property type="protein sequence ID" value="JAU00399.1"/>
    <property type="molecule type" value="mRNA"/>
</dbReference>
<reference evidence="7" key="2">
    <citation type="journal article" date="2017" name="Front. Cell. Infect. Microbiol.">
        <title>Analysis of the Salivary Gland Transcriptome of Unfed and Partially Fed Amblyomma sculptum Ticks and Descriptive Proteome of the Saliva.</title>
        <authorList>
            <person name="Esteves E."/>
            <person name="Maruyama S.R."/>
            <person name="Kawahara R."/>
            <person name="Fujita A."/>
            <person name="Martins L.A."/>
            <person name="Righi A.A."/>
            <person name="Costa F.B."/>
            <person name="Palmisano G."/>
            <person name="Labruna M.B."/>
            <person name="Sa-Nunes A."/>
            <person name="Ribeiro J.M.C."/>
            <person name="Fogaca A.C."/>
        </authorList>
    </citation>
    <scope>NUCLEOTIDE SEQUENCE</scope>
</reference>
<feature type="transmembrane region" description="Helical" evidence="5">
    <location>
        <begin position="252"/>
        <end position="274"/>
    </location>
</feature>
<keyword evidence="2 5" id="KW-0812">Transmembrane</keyword>
<dbReference type="PANTHER" id="PTHR22950:SF461">
    <property type="entry name" value="AMINO ACID TRANSPORTER TRANSMEMBRANE DOMAIN-CONTAINING PROTEIN"/>
    <property type="match status" value="1"/>
</dbReference>
<feature type="transmembrane region" description="Helical" evidence="5">
    <location>
        <begin position="432"/>
        <end position="454"/>
    </location>
</feature>
<dbReference type="InterPro" id="IPR013057">
    <property type="entry name" value="AA_transpt_TM"/>
</dbReference>
<dbReference type="AlphaFoldDB" id="A0A1E1XMB7"/>
<keyword evidence="4 5" id="KW-0472">Membrane</keyword>
<feature type="transmembrane region" description="Helical" evidence="5">
    <location>
        <begin position="373"/>
        <end position="393"/>
    </location>
</feature>
<evidence type="ECO:0000259" key="6">
    <source>
        <dbReference type="Pfam" id="PF01490"/>
    </source>
</evidence>